<evidence type="ECO:0000313" key="2">
    <source>
        <dbReference type="Proteomes" id="UP000006589"/>
    </source>
</evidence>
<reference evidence="1 2" key="1">
    <citation type="submission" date="2008-03" db="EMBL/GenBank/DDBJ databases">
        <title>Complete sequence of chromosome of Methylobacterium radiotolerans JCM 2831.</title>
        <authorList>
            <consortium name="US DOE Joint Genome Institute"/>
            <person name="Copeland A."/>
            <person name="Lucas S."/>
            <person name="Lapidus A."/>
            <person name="Glavina del Rio T."/>
            <person name="Dalin E."/>
            <person name="Tice H."/>
            <person name="Bruce D."/>
            <person name="Goodwin L."/>
            <person name="Pitluck S."/>
            <person name="Kiss H."/>
            <person name="Brettin T."/>
            <person name="Detter J.C."/>
            <person name="Han C."/>
            <person name="Kuske C.R."/>
            <person name="Schmutz J."/>
            <person name="Larimer F."/>
            <person name="Land M."/>
            <person name="Hauser L."/>
            <person name="Kyrpides N."/>
            <person name="Mikhailova N."/>
            <person name="Marx C.J."/>
            <person name="Richardson P."/>
        </authorList>
    </citation>
    <scope>NUCLEOTIDE SEQUENCE [LARGE SCALE GENOMIC DNA]</scope>
    <source>
        <strain evidence="2">ATCC 27329 / DSM 1819 / JCM 2831 / NBRC 15690 / NCIMB 10815 / 0-1</strain>
    </source>
</reference>
<name>B1M2L7_METRJ</name>
<dbReference type="HOGENOM" id="CLU_2826227_0_0_5"/>
<dbReference type="EMBL" id="CP001001">
    <property type="protein sequence ID" value="ACB27665.1"/>
    <property type="molecule type" value="Genomic_DNA"/>
</dbReference>
<dbReference type="RefSeq" id="WP_012322602.1">
    <property type="nucleotide sequence ID" value="NC_010505.1"/>
</dbReference>
<gene>
    <name evidence="1" type="ordered locus">Mrad2831_5720</name>
</gene>
<evidence type="ECO:0000313" key="1">
    <source>
        <dbReference type="EMBL" id="ACB27665.1"/>
    </source>
</evidence>
<sequence>MTWVLIFSGRELFRGTYGGALDAAESMRLCERSFHPDGTELAPRLDRGVMLVLARMVPAYRRRAAA</sequence>
<protein>
    <submittedName>
        <fullName evidence="1">Uncharacterized protein</fullName>
    </submittedName>
</protein>
<organism evidence="1 2">
    <name type="scientific">Methylobacterium radiotolerans (strain ATCC 27329 / DSM 1819 / JCM 2831 / NBRC 15690 / NCIMB 10815 / 0-1)</name>
    <dbReference type="NCBI Taxonomy" id="426355"/>
    <lineage>
        <taxon>Bacteria</taxon>
        <taxon>Pseudomonadati</taxon>
        <taxon>Pseudomonadota</taxon>
        <taxon>Alphaproteobacteria</taxon>
        <taxon>Hyphomicrobiales</taxon>
        <taxon>Methylobacteriaceae</taxon>
        <taxon>Methylobacterium</taxon>
    </lineage>
</organism>
<dbReference type="Proteomes" id="UP000006589">
    <property type="component" value="Chromosome"/>
</dbReference>
<dbReference type="PATRIC" id="fig|426355.14.peg.5776"/>
<accession>B1M2L7</accession>
<dbReference type="KEGG" id="mrd:Mrad2831_5720"/>
<dbReference type="STRING" id="426355.Mrad2831_5720"/>
<dbReference type="AlphaFoldDB" id="B1M2L7"/>
<dbReference type="GeneID" id="6141800"/>
<dbReference type="OrthoDB" id="8000278at2"/>
<proteinExistence type="predicted"/>